<evidence type="ECO:0000313" key="2">
    <source>
        <dbReference type="Proteomes" id="UP000593580"/>
    </source>
</evidence>
<accession>A0A7M1BAW9</accession>
<geneLocation type="plasmid" evidence="1 2">
    <name>unnamed</name>
</geneLocation>
<dbReference type="KEGG" id="spal:FM071_10540"/>
<proteinExistence type="predicted"/>
<protein>
    <submittedName>
        <fullName evidence="1">ATP-binding protein</fullName>
    </submittedName>
</protein>
<dbReference type="RefSeq" id="WP_193112093.1">
    <property type="nucleotide sequence ID" value="NZ_CP041407.1"/>
</dbReference>
<gene>
    <name evidence="1" type="ORF">FM071_10540</name>
</gene>
<keyword evidence="1" id="KW-0067">ATP-binding</keyword>
<organism evidence="1 2">
    <name type="scientific">Sulfurimonas paralvinellae</name>
    <dbReference type="NCBI Taxonomy" id="317658"/>
    <lineage>
        <taxon>Bacteria</taxon>
        <taxon>Pseudomonadati</taxon>
        <taxon>Campylobacterota</taxon>
        <taxon>Epsilonproteobacteria</taxon>
        <taxon>Campylobacterales</taxon>
        <taxon>Sulfurimonadaceae</taxon>
        <taxon>Sulfurimonas</taxon>
    </lineage>
</organism>
<dbReference type="InterPro" id="IPR027417">
    <property type="entry name" value="P-loop_NTPase"/>
</dbReference>
<sequence>MLFPYGKVVTNESFYDRHEIRNTIHQLLKGTQSFTLKAPRRYGKTSLIKQTLLDINQEYFYVDFRKIPRLELFNTQLMEYIYSQMGLRGAIKQIQENIITFLKKHRSTVKVDVTLFEASVELFASDKNEEDKLIMILELLGKLSKELHHPLYIVFDEFQDAVNMSNEIDIYEVMRAEIQHHENICYIFAGSNTTMMTTIFETKSAPFYNFSRKITLAPFDKDELSKEVSQAFKSRRIIFENDVLLDHLIDRCGGHPANTMLVLQMIEFKMLEEDIKTITKAIIDQCYQAAQEEMHDLVMEYLKEIRMKEHLHDVLFRMANHQKQVLDSSSLQQKRKYLVDMGHLRHLRRGEYEIIDNFLRDELINENLQIT</sequence>
<dbReference type="PANTHER" id="PTHR34301">
    <property type="entry name" value="DNA-BINDING PROTEIN-RELATED"/>
    <property type="match status" value="1"/>
</dbReference>
<dbReference type="SUPFAM" id="SSF52540">
    <property type="entry name" value="P-loop containing nucleoside triphosphate hydrolases"/>
    <property type="match status" value="1"/>
</dbReference>
<name>A0A7M1BAW9_9BACT</name>
<dbReference type="Gene3D" id="3.40.50.300">
    <property type="entry name" value="P-loop containing nucleotide triphosphate hydrolases"/>
    <property type="match status" value="1"/>
</dbReference>
<reference evidence="1 2" key="1">
    <citation type="submission" date="2019-07" db="EMBL/GenBank/DDBJ databases">
        <title>Sulfurimonas paralvinellae sp. nov., a novel mesophilic, hydrogen- and sulfur-oxidizing chemolithoautotroph within the Epsilonproteo- bacteria isolated from a deep-sea hydrothermal vent polychaete nest, reclassification of Thiomicrospira denitrificans as Sulfurimonas denitrificans comb. nov. and emended description of the genus Sulfurimonas.</title>
        <authorList>
            <person name="Wang S."/>
            <person name="Jiang L."/>
            <person name="Shao Z."/>
        </authorList>
    </citation>
    <scope>NUCLEOTIDE SEQUENCE [LARGE SCALE GENOMIC DNA]</scope>
    <source>
        <strain evidence="1 2">GO25</strain>
        <plasmid evidence="1 2">unnamed</plasmid>
    </source>
</reference>
<dbReference type="Proteomes" id="UP000593580">
    <property type="component" value="Plasmid unnamed"/>
</dbReference>
<keyword evidence="2" id="KW-1185">Reference proteome</keyword>
<dbReference type="GO" id="GO:0005524">
    <property type="term" value="F:ATP binding"/>
    <property type="evidence" value="ECO:0007669"/>
    <property type="project" value="UniProtKB-KW"/>
</dbReference>
<evidence type="ECO:0000313" key="1">
    <source>
        <dbReference type="EMBL" id="QOP46805.1"/>
    </source>
</evidence>
<dbReference type="PANTHER" id="PTHR34301:SF8">
    <property type="entry name" value="ATPASE DOMAIN-CONTAINING PROTEIN"/>
    <property type="match status" value="1"/>
</dbReference>
<keyword evidence="1" id="KW-0547">Nucleotide-binding</keyword>
<keyword evidence="1" id="KW-0614">Plasmid</keyword>
<dbReference type="EMBL" id="CP041407">
    <property type="protein sequence ID" value="QOP46805.1"/>
    <property type="molecule type" value="Genomic_DNA"/>
</dbReference>
<dbReference type="AlphaFoldDB" id="A0A7M1BAW9"/>